<feature type="region of interest" description="Disordered" evidence="14">
    <location>
        <begin position="1"/>
        <end position="63"/>
    </location>
</feature>
<dbReference type="CDD" id="cd01648">
    <property type="entry name" value="TERT"/>
    <property type="match status" value="1"/>
</dbReference>
<keyword evidence="11 13" id="KW-0539">Nucleus</keyword>
<proteinExistence type="inferred from homology"/>
<dbReference type="Gene3D" id="3.30.70.2630">
    <property type="match status" value="1"/>
</dbReference>
<dbReference type="PRINTS" id="PR01365">
    <property type="entry name" value="TELOMERASERT"/>
</dbReference>
<name>A0ABP0DUL2_9PEZI</name>
<dbReference type="GO" id="GO:0003964">
    <property type="term" value="F:RNA-directed DNA polymerase activity"/>
    <property type="evidence" value="ECO:0007669"/>
    <property type="project" value="UniProtKB-KW"/>
</dbReference>
<feature type="compositionally biased region" description="Polar residues" evidence="14">
    <location>
        <begin position="809"/>
        <end position="823"/>
    </location>
</feature>
<protein>
    <recommendedName>
        <fullName evidence="3 13">Telomerase reverse transcriptase</fullName>
        <ecNumber evidence="2 13">2.7.7.49</ecNumber>
    </recommendedName>
    <alternativeName>
        <fullName evidence="13">Telomerase catalytic subunit</fullName>
    </alternativeName>
</protein>
<evidence type="ECO:0000259" key="15">
    <source>
        <dbReference type="PROSITE" id="PS50878"/>
    </source>
</evidence>
<dbReference type="EMBL" id="CAWUON010000061">
    <property type="protein sequence ID" value="CAK7270640.1"/>
    <property type="molecule type" value="Genomic_DNA"/>
</dbReference>
<evidence type="ECO:0000256" key="7">
    <source>
        <dbReference type="ARBA" id="ARBA00022723"/>
    </source>
</evidence>
<organism evidence="16 17">
    <name type="scientific">Sporothrix epigloea</name>
    <dbReference type="NCBI Taxonomy" id="1892477"/>
    <lineage>
        <taxon>Eukaryota</taxon>
        <taxon>Fungi</taxon>
        <taxon>Dikarya</taxon>
        <taxon>Ascomycota</taxon>
        <taxon>Pezizomycotina</taxon>
        <taxon>Sordariomycetes</taxon>
        <taxon>Sordariomycetidae</taxon>
        <taxon>Ophiostomatales</taxon>
        <taxon>Ophiostomataceae</taxon>
        <taxon>Sporothrix</taxon>
    </lineage>
</organism>
<keyword evidence="8 13" id="KW-0460">Magnesium</keyword>
<gene>
    <name evidence="16" type="primary">EST2</name>
    <name evidence="16" type="ORF">SEPCBS119000_004191</name>
</gene>
<evidence type="ECO:0000256" key="4">
    <source>
        <dbReference type="ARBA" id="ARBA00022454"/>
    </source>
</evidence>
<evidence type="ECO:0000313" key="16">
    <source>
        <dbReference type="EMBL" id="CAK7270640.1"/>
    </source>
</evidence>
<dbReference type="SMART" id="SM00975">
    <property type="entry name" value="Telomerase_RBD"/>
    <property type="match status" value="1"/>
</dbReference>
<evidence type="ECO:0000256" key="3">
    <source>
        <dbReference type="ARBA" id="ARBA00016182"/>
    </source>
</evidence>
<comment type="catalytic activity">
    <reaction evidence="12 13">
        <text>DNA(n) + a 2'-deoxyribonucleoside 5'-triphosphate = DNA(n+1) + diphosphate</text>
        <dbReference type="Rhea" id="RHEA:22508"/>
        <dbReference type="Rhea" id="RHEA-COMP:17339"/>
        <dbReference type="Rhea" id="RHEA-COMP:17340"/>
        <dbReference type="ChEBI" id="CHEBI:33019"/>
        <dbReference type="ChEBI" id="CHEBI:61560"/>
        <dbReference type="ChEBI" id="CHEBI:173112"/>
        <dbReference type="EC" id="2.7.7.49"/>
    </reaction>
</comment>
<keyword evidence="10 13" id="KW-0695">RNA-directed DNA polymerase</keyword>
<comment type="caution">
    <text evidence="16">The sequence shown here is derived from an EMBL/GenBank/DDBJ whole genome shotgun (WGS) entry which is preliminary data.</text>
</comment>
<dbReference type="Pfam" id="PF21399">
    <property type="entry name" value="TERT_C"/>
    <property type="match status" value="1"/>
</dbReference>
<dbReference type="EC" id="2.7.7.49" evidence="2 13"/>
<dbReference type="Proteomes" id="UP001642502">
    <property type="component" value="Unassembled WGS sequence"/>
</dbReference>
<feature type="region of interest" description="Disordered" evidence="14">
    <location>
        <begin position="798"/>
        <end position="825"/>
    </location>
</feature>
<sequence length="1190" mass="132931">MAGKRKAATAEDGSPTRKRRRAAKSSKRQKQSQTDEPITESCTQHRLQKTQSHQPQQSLAITKPPAIQRDLLARFFPRVETLRDYLLTQLPSSSRLRRKKLSSVGRGADATAIEQLLGHVLDTTLVACAGGGQDSCLLASDQDRERMHQTFSQTKRADESYVTVSNAAEGTFCPQAEIVDFVIWLLFSRTQPVGFKSSGFSHPDNVLCHGYRRGQRPPYLGGAADVLDAGPAAFPASTIPGLSTTRNPQNAQTFKEPPWPQLLAVLGASAEKIMTSLLLDCSLFLSVDAGVGNYIQLTGQPLFNVVSSEAKKHVIADKAATTVKRPSEIVFARHHMFYRSPALTKGSKVHFGLSPRHPLNKPTHLATESTAKNTALESPHRASAASLAMYIFPREFGLCDASTASAEKADSLSRYKSNLTLRESEIAAKLSLPDGQEKTKLSIPKRLRGDAMALIEKMQKRHSRCAYLPLLDHYCPDGRPPNEYAARSSETVSASANSAPLIVLATPLTQVSAFCRAVIQKVVPPEFWGSDVDGTRNKTAVLRKVDFFIRLQRYENLNLHAVLHGVKIAKVKWLQPPKLKYNNMSQTDFHKRQALFAEFLYFVFDGLLMPLIAANFYVTESSTHRGQLFYFRHDIWRRISEPALTALISARLEPLVTDEALRRMEVRGLGFGKLRLLPKKTTVRPIVNMRRIIPSKGNARMPPSINTVLRPVDAMLKLEMKEHPDRLGSSMFSTHSIYTRLKSFRERMHAKNKHLFYFAKVDVQAAFDTIPQKAMIRLLGTVPEHPSYRMNQHVEITPTGVDPSRKVTTRTAPGSLTPSQKGTAATPRQVWRTLANASDDATGFHEAIESSIAHNKRNTVFVESAFAKTHYAEPLARLAATHIWDNIIKVGSKFYRQKVGIPQGSVLSSTLCSYFYADLEEKELGFLRASAGEDQDCILLRLIDDFLLISTDRAKAARFVEVMQRGHPAYGVDVNPSKSLVNFALQVDGKPVPRLAKGQHFPYCGTEINCSNLNLCKDSDTPSSAVFNAISVEHLRSQGYHARRKVLNYFQIQSHRMFFDTSHNSRRTVLRNLHAVFAETAHKMWAYARCMPKTRRPSAPLVIRTIQDVGVLAQRTLGGKAPTSLSTAYEFSVPKAHLQYLLFHAFLNVLGKKQTGYKDVVIWLRDAIEQLREPGRLRLPQEFTIESVTK</sequence>
<keyword evidence="5 13" id="KW-0808">Transferase</keyword>
<dbReference type="InterPro" id="IPR000477">
    <property type="entry name" value="RT_dom"/>
</dbReference>
<dbReference type="Pfam" id="PF00078">
    <property type="entry name" value="RVT_1"/>
    <property type="match status" value="1"/>
</dbReference>
<evidence type="ECO:0000256" key="13">
    <source>
        <dbReference type="RuleBase" id="RU365061"/>
    </source>
</evidence>
<accession>A0ABP0DUL2</accession>
<evidence type="ECO:0000256" key="1">
    <source>
        <dbReference type="ARBA" id="ARBA00008001"/>
    </source>
</evidence>
<dbReference type="PANTHER" id="PTHR12066:SF0">
    <property type="entry name" value="TELOMERASE REVERSE TRANSCRIPTASE"/>
    <property type="match status" value="1"/>
</dbReference>
<reference evidence="16 17" key="1">
    <citation type="submission" date="2024-01" db="EMBL/GenBank/DDBJ databases">
        <authorList>
            <person name="Allen C."/>
            <person name="Tagirdzhanova G."/>
        </authorList>
    </citation>
    <scope>NUCLEOTIDE SEQUENCE [LARGE SCALE GENOMIC DNA]</scope>
    <source>
        <strain evidence="16 17">CBS 119000</strain>
    </source>
</reference>
<evidence type="ECO:0000256" key="10">
    <source>
        <dbReference type="ARBA" id="ARBA00022918"/>
    </source>
</evidence>
<comment type="similarity">
    <text evidence="1 13">Belongs to the reverse transcriptase family. Telomerase subfamily.</text>
</comment>
<dbReference type="PANTHER" id="PTHR12066">
    <property type="entry name" value="TELOMERASE REVERSE TRANSCRIPTASE"/>
    <property type="match status" value="1"/>
</dbReference>
<feature type="compositionally biased region" description="Basic residues" evidence="14">
    <location>
        <begin position="16"/>
        <end position="30"/>
    </location>
</feature>
<evidence type="ECO:0000256" key="14">
    <source>
        <dbReference type="SAM" id="MobiDB-lite"/>
    </source>
</evidence>
<feature type="compositionally biased region" description="Polar residues" evidence="14">
    <location>
        <begin position="34"/>
        <end position="60"/>
    </location>
</feature>
<evidence type="ECO:0000256" key="2">
    <source>
        <dbReference type="ARBA" id="ARBA00012493"/>
    </source>
</evidence>
<evidence type="ECO:0000313" key="17">
    <source>
        <dbReference type="Proteomes" id="UP001642502"/>
    </source>
</evidence>
<keyword evidence="4 13" id="KW-0158">Chromosome</keyword>
<dbReference type="Gene3D" id="1.10.357.90">
    <property type="match status" value="1"/>
</dbReference>
<keyword evidence="17" id="KW-1185">Reference proteome</keyword>
<evidence type="ECO:0000256" key="6">
    <source>
        <dbReference type="ARBA" id="ARBA00022695"/>
    </source>
</evidence>
<keyword evidence="6 13" id="KW-0548">Nucleotidyltransferase</keyword>
<evidence type="ECO:0000256" key="8">
    <source>
        <dbReference type="ARBA" id="ARBA00022842"/>
    </source>
</evidence>
<dbReference type="Gene3D" id="1.10.132.70">
    <property type="match status" value="1"/>
</dbReference>
<feature type="domain" description="Reverse transcriptase" evidence="15">
    <location>
        <begin position="658"/>
        <end position="1008"/>
    </location>
</feature>
<dbReference type="PROSITE" id="PS50878">
    <property type="entry name" value="RT_POL"/>
    <property type="match status" value="1"/>
</dbReference>
<comment type="subcellular location">
    <subcellularLocation>
        <location evidence="13">Nucleus</location>
    </subcellularLocation>
    <subcellularLocation>
        <location evidence="13">Chromosome</location>
        <location evidence="13">Telomere</location>
    </subcellularLocation>
</comment>
<dbReference type="InterPro" id="IPR049139">
    <property type="entry name" value="TERT_C"/>
</dbReference>
<keyword evidence="7 13" id="KW-0479">Metal-binding</keyword>
<evidence type="ECO:0000256" key="12">
    <source>
        <dbReference type="ARBA" id="ARBA00048173"/>
    </source>
</evidence>
<evidence type="ECO:0000256" key="5">
    <source>
        <dbReference type="ARBA" id="ARBA00022679"/>
    </source>
</evidence>
<dbReference type="InterPro" id="IPR003545">
    <property type="entry name" value="Telomerase_RT"/>
</dbReference>
<evidence type="ECO:0000256" key="9">
    <source>
        <dbReference type="ARBA" id="ARBA00022895"/>
    </source>
</evidence>
<comment type="function">
    <text evidence="13">Telomerase is a ribonucleoprotein enzyme essential for the replication of chromosome termini in most eukaryotes. It elongates telomeres. It is a reverse transcriptase that adds simple sequence repeats to chromosome ends by copying a template sequence within the RNA component of the enzyme.</text>
</comment>
<dbReference type="Pfam" id="PF12009">
    <property type="entry name" value="Telomerase_RBD"/>
    <property type="match status" value="1"/>
</dbReference>
<keyword evidence="9 13" id="KW-0779">Telomere</keyword>
<evidence type="ECO:0000256" key="11">
    <source>
        <dbReference type="ARBA" id="ARBA00023242"/>
    </source>
</evidence>
<dbReference type="InterPro" id="IPR021891">
    <property type="entry name" value="Telomerase_RBD"/>
</dbReference>